<feature type="compositionally biased region" description="Basic and acidic residues" evidence="1">
    <location>
        <begin position="131"/>
        <end position="148"/>
    </location>
</feature>
<organism evidence="2 3">
    <name type="scientific">Panicum virgatum</name>
    <name type="common">Blackwell switchgrass</name>
    <dbReference type="NCBI Taxonomy" id="38727"/>
    <lineage>
        <taxon>Eukaryota</taxon>
        <taxon>Viridiplantae</taxon>
        <taxon>Streptophyta</taxon>
        <taxon>Embryophyta</taxon>
        <taxon>Tracheophyta</taxon>
        <taxon>Spermatophyta</taxon>
        <taxon>Magnoliopsida</taxon>
        <taxon>Liliopsida</taxon>
        <taxon>Poales</taxon>
        <taxon>Poaceae</taxon>
        <taxon>PACMAD clade</taxon>
        <taxon>Panicoideae</taxon>
        <taxon>Panicodae</taxon>
        <taxon>Paniceae</taxon>
        <taxon>Panicinae</taxon>
        <taxon>Panicum</taxon>
        <taxon>Panicum sect. Hiantes</taxon>
    </lineage>
</organism>
<accession>A0A8T0MGP8</accession>
<keyword evidence="3" id="KW-1185">Reference proteome</keyword>
<proteinExistence type="predicted"/>
<dbReference type="AlphaFoldDB" id="A0A8T0MGP8"/>
<feature type="region of interest" description="Disordered" evidence="1">
    <location>
        <begin position="127"/>
        <end position="157"/>
    </location>
</feature>
<evidence type="ECO:0000313" key="3">
    <source>
        <dbReference type="Proteomes" id="UP000823388"/>
    </source>
</evidence>
<feature type="compositionally biased region" description="Low complexity" evidence="1">
    <location>
        <begin position="53"/>
        <end position="77"/>
    </location>
</feature>
<feature type="compositionally biased region" description="Pro residues" evidence="1">
    <location>
        <begin position="28"/>
        <end position="47"/>
    </location>
</feature>
<gene>
    <name evidence="2" type="ORF">PVAP13_9NG149873</name>
</gene>
<sequence length="157" mass="16429">MAHRWRPRQRPSSPTPRPAPPCSASAVVPPPPPPPATYLLPQSPPPCGSSSRCTRTPCAPASAPTAPSRPTSSLATPHSPAPRIATGSSMTASPLVGKRVRSKDADYALESIGALWWVIPEIWGAAAAGDGSERSDHGIDKMPMRSDLDSIIQPTSI</sequence>
<comment type="caution">
    <text evidence="2">The sequence shown here is derived from an EMBL/GenBank/DDBJ whole genome shotgun (WGS) entry which is preliminary data.</text>
</comment>
<reference evidence="2" key="1">
    <citation type="submission" date="2020-05" db="EMBL/GenBank/DDBJ databases">
        <title>WGS assembly of Panicum virgatum.</title>
        <authorList>
            <person name="Lovell J.T."/>
            <person name="Jenkins J."/>
            <person name="Shu S."/>
            <person name="Juenger T.E."/>
            <person name="Schmutz J."/>
        </authorList>
    </citation>
    <scope>NUCLEOTIDE SEQUENCE</scope>
    <source>
        <strain evidence="2">AP13</strain>
    </source>
</reference>
<feature type="region of interest" description="Disordered" evidence="1">
    <location>
        <begin position="1"/>
        <end position="97"/>
    </location>
</feature>
<evidence type="ECO:0000256" key="1">
    <source>
        <dbReference type="SAM" id="MobiDB-lite"/>
    </source>
</evidence>
<dbReference type="Proteomes" id="UP000823388">
    <property type="component" value="Chromosome 9N"/>
</dbReference>
<name>A0A8T0MGP8_PANVG</name>
<protein>
    <submittedName>
        <fullName evidence="2">Uncharacterized protein</fullName>
    </submittedName>
</protein>
<dbReference type="EMBL" id="CM029054">
    <property type="protein sequence ID" value="KAG2535938.1"/>
    <property type="molecule type" value="Genomic_DNA"/>
</dbReference>
<evidence type="ECO:0000313" key="2">
    <source>
        <dbReference type="EMBL" id="KAG2535938.1"/>
    </source>
</evidence>